<comment type="caution">
    <text evidence="7">The sequence shown here is derived from an EMBL/GenBank/DDBJ whole genome shotgun (WGS) entry which is preliminary data.</text>
</comment>
<evidence type="ECO:0000256" key="2">
    <source>
        <dbReference type="ARBA" id="ARBA00005695"/>
    </source>
</evidence>
<dbReference type="PANTHER" id="PTHR30290:SF10">
    <property type="entry name" value="PERIPLASMIC OLIGOPEPTIDE-BINDING PROTEIN-RELATED"/>
    <property type="match status" value="1"/>
</dbReference>
<dbReference type="Proteomes" id="UP000773064">
    <property type="component" value="Unassembled WGS sequence"/>
</dbReference>
<comment type="subcellular location">
    <subcellularLocation>
        <location evidence="1">Cell envelope</location>
    </subcellularLocation>
</comment>
<evidence type="ECO:0000313" key="7">
    <source>
        <dbReference type="EMBL" id="MBT1173249.1"/>
    </source>
</evidence>
<evidence type="ECO:0000259" key="6">
    <source>
        <dbReference type="Pfam" id="PF00496"/>
    </source>
</evidence>
<evidence type="ECO:0000256" key="5">
    <source>
        <dbReference type="SAM" id="Phobius"/>
    </source>
</evidence>
<dbReference type="Gene3D" id="3.40.190.10">
    <property type="entry name" value="Periplasmic binding protein-like II"/>
    <property type="match status" value="1"/>
</dbReference>
<dbReference type="Gene3D" id="3.10.105.10">
    <property type="entry name" value="Dipeptide-binding Protein, Domain 3"/>
    <property type="match status" value="1"/>
</dbReference>
<dbReference type="InterPro" id="IPR000914">
    <property type="entry name" value="SBP_5_dom"/>
</dbReference>
<dbReference type="PANTHER" id="PTHR30290">
    <property type="entry name" value="PERIPLASMIC BINDING COMPONENT OF ABC TRANSPORTER"/>
    <property type="match status" value="1"/>
</dbReference>
<accession>A0ABS5UQT1</accession>
<keyword evidence="5" id="KW-0812">Transmembrane</keyword>
<organism evidence="7 8">
    <name type="scientific">Bifidobacterium santillanense</name>
    <dbReference type="NCBI Taxonomy" id="2809028"/>
    <lineage>
        <taxon>Bacteria</taxon>
        <taxon>Bacillati</taxon>
        <taxon>Actinomycetota</taxon>
        <taxon>Actinomycetes</taxon>
        <taxon>Bifidobacteriales</taxon>
        <taxon>Bifidobacteriaceae</taxon>
        <taxon>Bifidobacterium</taxon>
    </lineage>
</organism>
<comment type="similarity">
    <text evidence="2">Belongs to the bacterial solute-binding protein 5 family.</text>
</comment>
<dbReference type="InterPro" id="IPR030678">
    <property type="entry name" value="Peptide/Ni-bd"/>
</dbReference>
<dbReference type="PIRSF" id="PIRSF002741">
    <property type="entry name" value="MppA"/>
    <property type="match status" value="1"/>
</dbReference>
<feature type="transmembrane region" description="Helical" evidence="5">
    <location>
        <begin position="14"/>
        <end position="35"/>
    </location>
</feature>
<keyword evidence="4" id="KW-0732">Signal</keyword>
<keyword evidence="8" id="KW-1185">Reference proteome</keyword>
<evidence type="ECO:0000256" key="3">
    <source>
        <dbReference type="ARBA" id="ARBA00022448"/>
    </source>
</evidence>
<keyword evidence="5" id="KW-1133">Transmembrane helix</keyword>
<gene>
    <name evidence="7" type="ORF">JS528_07780</name>
</gene>
<name>A0ABS5UQT1_9BIFI</name>
<dbReference type="SUPFAM" id="SSF53850">
    <property type="entry name" value="Periplasmic binding protein-like II"/>
    <property type="match status" value="1"/>
</dbReference>
<dbReference type="Pfam" id="PF00496">
    <property type="entry name" value="SBP_bac_5"/>
    <property type="match status" value="1"/>
</dbReference>
<protein>
    <submittedName>
        <fullName evidence="7">ABC transporter substrate-binding protein</fullName>
    </submittedName>
</protein>
<reference evidence="7 8" key="1">
    <citation type="journal article" date="2021" name="Environ. Microbiol.">
        <title>Genetic insights into the dark matter of the mammalian gut microbiota through targeted genome reconstruction.</title>
        <authorList>
            <person name="Lugli G.A."/>
            <person name="Alessandri G."/>
            <person name="Milani C."/>
            <person name="Viappiani A."/>
            <person name="Fontana F."/>
            <person name="Tarracchini C."/>
            <person name="Mancabelli L."/>
            <person name="Argentini C."/>
            <person name="Ruiz L."/>
            <person name="Margolles A."/>
            <person name="van Sinderen D."/>
            <person name="Turroni F."/>
            <person name="Ventura M."/>
        </authorList>
    </citation>
    <scope>NUCLEOTIDE SEQUENCE [LARGE SCALE GENOMIC DNA]</scope>
    <source>
        <strain evidence="7 8">MA2</strain>
    </source>
</reference>
<dbReference type="InterPro" id="IPR039424">
    <property type="entry name" value="SBP_5"/>
</dbReference>
<keyword evidence="3" id="KW-0813">Transport</keyword>
<proteinExistence type="inferred from homology"/>
<keyword evidence="5" id="KW-0472">Membrane</keyword>
<evidence type="ECO:0000256" key="4">
    <source>
        <dbReference type="ARBA" id="ARBA00022729"/>
    </source>
</evidence>
<evidence type="ECO:0000313" key="8">
    <source>
        <dbReference type="Proteomes" id="UP000773064"/>
    </source>
</evidence>
<evidence type="ECO:0000256" key="1">
    <source>
        <dbReference type="ARBA" id="ARBA00004196"/>
    </source>
</evidence>
<dbReference type="EMBL" id="JAFEJS010000008">
    <property type="protein sequence ID" value="MBT1173249.1"/>
    <property type="molecule type" value="Genomic_DNA"/>
</dbReference>
<sequence length="527" mass="55793">MTGRRRDRRRTQGLTQWGIFLGVATALFLLIWAGWSIVNQRHPSADGGVVRSDSSATVGLTAASDSPAPSTLDIRTADSAELDRALIGNVYQTLIDRTEKNTLKAGIASSWKTSADGRTLTLTLRKGLTFSNGDALDSSDVVSSLQHAVEGKWPGASERFAALTSVTNPDSSTVTIALSRPDATLPYTLSGRLGIVYDAEADVDYATHAIGSGPFTVSKFVRGRSITLSARTDGTYAPSDSTAAAKTGTVTLRYYADDAALGQAAKTGALDMTVPSDPASATTIGAAAPSFTTAAGDGTRKVTLLYNNDTDSILSVVRVRQAITMIIDRQTLTSGRADVAQVLGGPIGPLEPGYEDLTSILPHDTAQARSMLSYFSSNYLGTLTLATPERYRTLADGIAAQLTAAGLRVDVQTLDATQLAQRVQDRQFTLMIAELDGEDGTAAFADASSAAHYTNATAQEQYRAAVGATDTKSYEAGLKTYARTVSEDAASDWLYTRRTAIAVSTKLTGYPTRMTDERLPLAGLARR</sequence>
<feature type="domain" description="Solute-binding protein family 5" evidence="6">
    <location>
        <begin position="103"/>
        <end position="436"/>
    </location>
</feature>
<dbReference type="RefSeq" id="WP_214358520.1">
    <property type="nucleotide sequence ID" value="NZ_JAFEJS010000008.1"/>
</dbReference>